<dbReference type="Proteomes" id="UP000076722">
    <property type="component" value="Unassembled WGS sequence"/>
</dbReference>
<evidence type="ECO:0000313" key="2">
    <source>
        <dbReference type="Proteomes" id="UP000076722"/>
    </source>
</evidence>
<proteinExistence type="predicted"/>
<protein>
    <submittedName>
        <fullName evidence="1">Uncharacterized protein</fullName>
    </submittedName>
</protein>
<organism evidence="1 2">
    <name type="scientific">Sistotremastrum niveocremeum HHB9708</name>
    <dbReference type="NCBI Taxonomy" id="1314777"/>
    <lineage>
        <taxon>Eukaryota</taxon>
        <taxon>Fungi</taxon>
        <taxon>Dikarya</taxon>
        <taxon>Basidiomycota</taxon>
        <taxon>Agaricomycotina</taxon>
        <taxon>Agaricomycetes</taxon>
        <taxon>Sistotremastrales</taxon>
        <taxon>Sistotremastraceae</taxon>
        <taxon>Sertulicium</taxon>
        <taxon>Sertulicium niveocremeum</taxon>
    </lineage>
</organism>
<dbReference type="EMBL" id="KV419426">
    <property type="protein sequence ID" value="KZS89687.1"/>
    <property type="molecule type" value="Genomic_DNA"/>
</dbReference>
<accession>A0A164QIC6</accession>
<dbReference type="AlphaFoldDB" id="A0A164QIC6"/>
<evidence type="ECO:0000313" key="1">
    <source>
        <dbReference type="EMBL" id="KZS89687.1"/>
    </source>
</evidence>
<name>A0A164QIC6_9AGAM</name>
<reference evidence="1 2" key="1">
    <citation type="journal article" date="2016" name="Mol. Biol. Evol.">
        <title>Comparative Genomics of Early-Diverging Mushroom-Forming Fungi Provides Insights into the Origins of Lignocellulose Decay Capabilities.</title>
        <authorList>
            <person name="Nagy L.G."/>
            <person name="Riley R."/>
            <person name="Tritt A."/>
            <person name="Adam C."/>
            <person name="Daum C."/>
            <person name="Floudas D."/>
            <person name="Sun H."/>
            <person name="Yadav J.S."/>
            <person name="Pangilinan J."/>
            <person name="Larsson K.H."/>
            <person name="Matsuura K."/>
            <person name="Barry K."/>
            <person name="Labutti K."/>
            <person name="Kuo R."/>
            <person name="Ohm R.A."/>
            <person name="Bhattacharya S.S."/>
            <person name="Shirouzu T."/>
            <person name="Yoshinaga Y."/>
            <person name="Martin F.M."/>
            <person name="Grigoriev I.V."/>
            <person name="Hibbett D.S."/>
        </authorList>
    </citation>
    <scope>NUCLEOTIDE SEQUENCE [LARGE SCALE GENOMIC DNA]</scope>
    <source>
        <strain evidence="1 2">HHB9708</strain>
    </source>
</reference>
<gene>
    <name evidence="1" type="ORF">SISNIDRAFT_224740</name>
</gene>
<sequence length="66" mass="7233">MYSCGGRGGEDDSSSHMSKIRQSLVYDTVDSKAETAAHGFCNHLHPPQRLIATSHFIAAIFRILSL</sequence>
<keyword evidence="2" id="KW-1185">Reference proteome</keyword>